<dbReference type="PANTHER" id="PTHR46268">
    <property type="entry name" value="STRESS RESPONSE PROTEIN NHAX"/>
    <property type="match status" value="1"/>
</dbReference>
<dbReference type="Gene3D" id="3.40.50.620">
    <property type="entry name" value="HUPs"/>
    <property type="match status" value="1"/>
</dbReference>
<dbReference type="Pfam" id="PF00582">
    <property type="entry name" value="Usp"/>
    <property type="match status" value="1"/>
</dbReference>
<comment type="similarity">
    <text evidence="1">Belongs to the universal stress protein A family.</text>
</comment>
<dbReference type="RefSeq" id="WP_341468163.1">
    <property type="nucleotide sequence ID" value="NZ_CP128399.1"/>
</dbReference>
<organism evidence="3 5">
    <name type="scientific">Candidatus Chlorohelix allophototropha</name>
    <dbReference type="NCBI Taxonomy" id="3003348"/>
    <lineage>
        <taxon>Bacteria</taxon>
        <taxon>Bacillati</taxon>
        <taxon>Chloroflexota</taxon>
        <taxon>Chloroflexia</taxon>
        <taxon>Candidatus Chloroheliales</taxon>
        <taxon>Candidatus Chloroheliaceae</taxon>
        <taxon>Candidatus Chlorohelix</taxon>
    </lineage>
</organism>
<dbReference type="EMBL" id="JACATZ010000001">
    <property type="protein sequence ID" value="NWJ44387.1"/>
    <property type="molecule type" value="Genomic_DNA"/>
</dbReference>
<dbReference type="Proteomes" id="UP001431572">
    <property type="component" value="Chromosome 1"/>
</dbReference>
<evidence type="ECO:0000256" key="1">
    <source>
        <dbReference type="ARBA" id="ARBA00008791"/>
    </source>
</evidence>
<keyword evidence="6" id="KW-1185">Reference proteome</keyword>
<sequence>MIKRILLAYDGSLGSQIAAQHAAEIATHFNAEVTILTVGGPLFGGVSKDAPIAHMNEADYEKVADEGLAILADKKVRAHKRFRWIDPADEILHEALEGGYDLIVMGHRSAHSSIRRDEGMLGSVAIKVINHAPCSVMIVRPDSNLQHRSNIV</sequence>
<evidence type="ECO:0000313" key="4">
    <source>
        <dbReference type="EMBL" id="WJW66279.1"/>
    </source>
</evidence>
<accession>A0A8T7LU63</accession>
<dbReference type="InterPro" id="IPR006016">
    <property type="entry name" value="UspA"/>
</dbReference>
<dbReference type="CDD" id="cd00293">
    <property type="entry name" value="USP-like"/>
    <property type="match status" value="1"/>
</dbReference>
<dbReference type="Proteomes" id="UP000521676">
    <property type="component" value="Unassembled WGS sequence"/>
</dbReference>
<evidence type="ECO:0000313" key="3">
    <source>
        <dbReference type="EMBL" id="NWJ44387.1"/>
    </source>
</evidence>
<proteinExistence type="inferred from homology"/>
<dbReference type="EMBL" id="CP128399">
    <property type="protein sequence ID" value="WJW66279.1"/>
    <property type="molecule type" value="Genomic_DNA"/>
</dbReference>
<feature type="domain" description="UspA" evidence="2">
    <location>
        <begin position="1"/>
        <end position="140"/>
    </location>
</feature>
<evidence type="ECO:0000313" key="6">
    <source>
        <dbReference type="Proteomes" id="UP001431572"/>
    </source>
</evidence>
<reference evidence="4" key="2">
    <citation type="journal article" date="2024" name="Nature">
        <title>Anoxygenic phototroph of the Chloroflexota uses a type I reaction centre.</title>
        <authorList>
            <person name="Tsuji J.M."/>
            <person name="Shaw N.A."/>
            <person name="Nagashima S."/>
            <person name="Venkiteswaran J.J."/>
            <person name="Schiff S.L."/>
            <person name="Watanabe T."/>
            <person name="Fukui M."/>
            <person name="Hanada S."/>
            <person name="Tank M."/>
            <person name="Neufeld J.D."/>
        </authorList>
    </citation>
    <scope>NUCLEOTIDE SEQUENCE</scope>
    <source>
        <strain evidence="4">L227-S17</strain>
    </source>
</reference>
<dbReference type="PANTHER" id="PTHR46268:SF6">
    <property type="entry name" value="UNIVERSAL STRESS PROTEIN UP12"/>
    <property type="match status" value="1"/>
</dbReference>
<reference evidence="3 5" key="1">
    <citation type="submission" date="2020-06" db="EMBL/GenBank/DDBJ databases">
        <title>Anoxygenic phototrophic Chloroflexota member uses a Type I reaction center.</title>
        <authorList>
            <person name="Tsuji J.M."/>
            <person name="Shaw N.A."/>
            <person name="Nagashima S."/>
            <person name="Venkiteswaran J."/>
            <person name="Schiff S.L."/>
            <person name="Hanada S."/>
            <person name="Tank M."/>
            <person name="Neufeld J.D."/>
        </authorList>
    </citation>
    <scope>NUCLEOTIDE SEQUENCE [LARGE SCALE GENOMIC DNA]</scope>
    <source>
        <strain evidence="3">L227-S17</strain>
    </source>
</reference>
<dbReference type="InterPro" id="IPR006015">
    <property type="entry name" value="Universal_stress_UspA"/>
</dbReference>
<gene>
    <name evidence="3" type="ORF">HXX08_00765</name>
    <name evidence="4" type="ORF">OZ401_002072</name>
</gene>
<dbReference type="PRINTS" id="PR01438">
    <property type="entry name" value="UNVRSLSTRESS"/>
</dbReference>
<dbReference type="AlphaFoldDB" id="A0A8T7LU63"/>
<dbReference type="InterPro" id="IPR014729">
    <property type="entry name" value="Rossmann-like_a/b/a_fold"/>
</dbReference>
<protein>
    <submittedName>
        <fullName evidence="3">Universal stress protein</fullName>
    </submittedName>
</protein>
<dbReference type="SUPFAM" id="SSF52402">
    <property type="entry name" value="Adenine nucleotide alpha hydrolases-like"/>
    <property type="match status" value="1"/>
</dbReference>
<name>A0A8T7LU63_9CHLR</name>
<evidence type="ECO:0000259" key="2">
    <source>
        <dbReference type="Pfam" id="PF00582"/>
    </source>
</evidence>
<evidence type="ECO:0000313" key="5">
    <source>
        <dbReference type="Proteomes" id="UP000521676"/>
    </source>
</evidence>